<dbReference type="AlphaFoldDB" id="A0A075RAS4"/>
<dbReference type="PANTHER" id="PTHR33434">
    <property type="entry name" value="DEGV DOMAIN-CONTAINING PROTEIN DR_1986-RELATED"/>
    <property type="match status" value="1"/>
</dbReference>
<dbReference type="Gene3D" id="3.30.1180.10">
    <property type="match status" value="1"/>
</dbReference>
<name>A0A075RAS4_BRELA</name>
<dbReference type="PROSITE" id="PS51482">
    <property type="entry name" value="DEGV"/>
    <property type="match status" value="1"/>
</dbReference>
<dbReference type="eggNOG" id="COG1307">
    <property type="taxonomic scope" value="Bacteria"/>
</dbReference>
<dbReference type="InterPro" id="IPR050270">
    <property type="entry name" value="DegV_domain_contain"/>
</dbReference>
<dbReference type="RefSeq" id="WP_003334692.1">
    <property type="nucleotide sequence ID" value="NZ_CP007806.1"/>
</dbReference>
<sequence length="281" mass="31646">MKKQIAWVTDSTAYIPADLREKHDIYVVPLEIIFSDGTYRDGLDMTPEQLYEKIEKTQEVPKTSQPSLGNFVELYETLKQKYDCAIAVHVSSKLSGTLNASQSAAKLAEFPVEVVDSKTMSYPITHMILQGMKMAKTGATPEKIASSLRLIAEKTESYILLGSLDQFYRGGRMNGVQFFMGNLLQIKPILRIRDGIFEVYEKIRTENKAIVRMLAQLDQAMQKQQIKNVQILHGNVMEKAQALKKRIKEKYQDVEVMIGPISSTIGVHAGQGTIALSWINE</sequence>
<evidence type="ECO:0000313" key="2">
    <source>
        <dbReference type="EMBL" id="AIG28318.1"/>
    </source>
</evidence>
<dbReference type="KEGG" id="blr:BRLA_c040410"/>
<reference evidence="2 3" key="1">
    <citation type="journal article" date="2011" name="J. Bacteriol.">
        <title>Genome sequence of Brevibacillus laterosporus LMG 15441, a pathogen of invertebrates.</title>
        <authorList>
            <person name="Djukic M."/>
            <person name="Poehlein A."/>
            <person name="Thurmer A."/>
            <person name="Daniel R."/>
        </authorList>
    </citation>
    <scope>NUCLEOTIDE SEQUENCE [LARGE SCALE GENOMIC DNA]</scope>
    <source>
        <strain evidence="2 3">LMG 15441</strain>
    </source>
</reference>
<dbReference type="GO" id="GO:0008289">
    <property type="term" value="F:lipid binding"/>
    <property type="evidence" value="ECO:0007669"/>
    <property type="project" value="UniProtKB-KW"/>
</dbReference>
<dbReference type="Gene3D" id="3.40.50.10170">
    <property type="match status" value="1"/>
</dbReference>
<keyword evidence="3" id="KW-1185">Reference proteome</keyword>
<dbReference type="EMBL" id="CP007806">
    <property type="protein sequence ID" value="AIG28318.1"/>
    <property type="molecule type" value="Genomic_DNA"/>
</dbReference>
<dbReference type="Proteomes" id="UP000005850">
    <property type="component" value="Chromosome"/>
</dbReference>
<dbReference type="HOGENOM" id="CLU_048251_3_2_9"/>
<dbReference type="SUPFAM" id="SSF82549">
    <property type="entry name" value="DAK1/DegV-like"/>
    <property type="match status" value="1"/>
</dbReference>
<proteinExistence type="predicted"/>
<dbReference type="InterPro" id="IPR003797">
    <property type="entry name" value="DegV"/>
</dbReference>
<evidence type="ECO:0000256" key="1">
    <source>
        <dbReference type="ARBA" id="ARBA00023121"/>
    </source>
</evidence>
<dbReference type="InterPro" id="IPR043168">
    <property type="entry name" value="DegV_C"/>
</dbReference>
<evidence type="ECO:0000313" key="3">
    <source>
        <dbReference type="Proteomes" id="UP000005850"/>
    </source>
</evidence>
<keyword evidence="1" id="KW-0446">Lipid-binding</keyword>
<dbReference type="STRING" id="1042163.BRLA_c040410"/>
<gene>
    <name evidence="2" type="ORF">BRLA_c040410</name>
</gene>
<dbReference type="PANTHER" id="PTHR33434:SF2">
    <property type="entry name" value="FATTY ACID-BINDING PROTEIN TM_1468"/>
    <property type="match status" value="1"/>
</dbReference>
<dbReference type="Pfam" id="PF02645">
    <property type="entry name" value="DegV"/>
    <property type="match status" value="1"/>
</dbReference>
<protein>
    <submittedName>
        <fullName evidence="2">DegV domain-containing protein</fullName>
    </submittedName>
</protein>
<organism evidence="2 3">
    <name type="scientific">Brevibacillus laterosporus LMG 15441</name>
    <dbReference type="NCBI Taxonomy" id="1042163"/>
    <lineage>
        <taxon>Bacteria</taxon>
        <taxon>Bacillati</taxon>
        <taxon>Bacillota</taxon>
        <taxon>Bacilli</taxon>
        <taxon>Bacillales</taxon>
        <taxon>Paenibacillaceae</taxon>
        <taxon>Brevibacillus</taxon>
    </lineage>
</organism>
<dbReference type="NCBIfam" id="TIGR00762">
    <property type="entry name" value="DegV"/>
    <property type="match status" value="1"/>
</dbReference>
<accession>A0A075RAS4</accession>